<sequence>FLGQEVVFKCLGEGILEKAFQGYNACIFAYGQTGSGKSFSMMGNAEQLGLIPRLCCALFQRISVEENESHTFKVEVSYMEIYNEKVRDLLDPKGSRQSLKVREHKVLGPYVDGLSQLAVTNFEDIESLMSEGNKSRTVAATNMNEESSRSHAVFNIIVTQTLYDLHSGNSGEKVSKVSLVDLAGSERVSKTGAAGERLKEGSNINKSLSTLGLVISSLADQAAGKGKNKFVPYRDSVLTWLLKDNLGGNSQTAMIATISPAADNYEETLSTLRYADRAKRIVNHAVVNEDPNARVIRELREEVEKLKEQLSQAEAMKAPELKEKLEESEKLIKELTVTWEEKLRKTEEIAQERQRQLESMGISLESSGIKVGDDKCYLVNLNADPALNELLVYYLKDHTRVGADTSQDIQLFGIGIQPEHCEIDIALDGEVTLTPKENARSCVNGALVCSATQLWHGDRILWGNNHFFRINLPKRKRRDWLKDLEKETSLGEHDLDAASEASSEPDYNYEFAQMEVIMKTLNSNGPQKQLADVFAKSREDGFITKSHRCVFWFCGVFFEWHTSSSKIKSRFIRFIFLPPLQQTGILKSCSSSFYILDELFRQSLAKLREQIVKANTLVREANFLAEEMSKLTDYQVTLQIPAENLSANKKRGAIVSEPAIQVRRKGKGTQVWTIEKLENKLIDMRDLYQEWKEKIPEIRKLIGKRGDPFYEAQENHNLIGVANVFLECLFYDVKLQYAVPIISQQGEVAGRLHVEVMRVTGSVPERVVEGDDSSENSSEIIFMTTSVLCPQVKIKEATGLPPNLSNFVFCQYTFWDQCESTVAAPVVDPDVPSPQSKDAHFTVIFSHCKDYVVNVTEEFLEFISEGALAIEVWGHRCTGNGSSVWEVDSLHAKTRTLRDRWNEVTRRIEMWISIQELNEMGEYTAVELHQAKDVNTGGIFQLRQGHSRRVQVTVKPVQHSGTLPLMVEAILSVSVGGVTARSTKLQRGLDSYQEEDLNCVRERWSDALIKRREYLDEQIQKISNKQEKSEDDIEREARLVEQWVGLTEERNAVFVPAPGSGIPGAPANWIPPAGMETHIPVLFLDLNADDLSANEQLIGPHASGVNSILPKEHGSPFFYLPIIKHSDDEVSATAAWDSSVHDSVHLNRVTPQNERIYLIVKTTVQLSHPAAMELVLRKRIAANIYNKQSFTQSLKRRISLKNIYYACGVTYEIVSNIPKATEEIEDRETLALMAARSENEGTSDGETYIEKYTRGVLQVENILSLERLRQ</sequence>
<evidence type="ECO:0000256" key="11">
    <source>
        <dbReference type="SAM" id="Coils"/>
    </source>
</evidence>
<organism evidence="13 14">
    <name type="scientific">Tychaedon coryphoeus</name>
    <name type="common">Karoo scrub-robin</name>
    <name type="synonym">Erythropygia coryphaeus</name>
    <dbReference type="NCBI Taxonomy" id="614051"/>
    <lineage>
        <taxon>Eukaryota</taxon>
        <taxon>Metazoa</taxon>
        <taxon>Chordata</taxon>
        <taxon>Craniata</taxon>
        <taxon>Vertebrata</taxon>
        <taxon>Euteleostomi</taxon>
        <taxon>Archelosauria</taxon>
        <taxon>Archosauria</taxon>
        <taxon>Dinosauria</taxon>
        <taxon>Saurischia</taxon>
        <taxon>Theropoda</taxon>
        <taxon>Coelurosauria</taxon>
        <taxon>Aves</taxon>
        <taxon>Neognathae</taxon>
        <taxon>Neoaves</taxon>
        <taxon>Telluraves</taxon>
        <taxon>Australaves</taxon>
        <taxon>Passeriformes</taxon>
        <taxon>Muscicapidae</taxon>
        <taxon>Cercotrichas</taxon>
    </lineage>
</organism>
<dbReference type="Pfam" id="PF00498">
    <property type="entry name" value="FHA"/>
    <property type="match status" value="1"/>
</dbReference>
<dbReference type="Pfam" id="PF16183">
    <property type="entry name" value="Kinesin_assoc"/>
    <property type="match status" value="1"/>
</dbReference>
<dbReference type="Gene3D" id="6.10.250.2520">
    <property type="match status" value="1"/>
</dbReference>
<evidence type="ECO:0000259" key="12">
    <source>
        <dbReference type="PROSITE" id="PS50067"/>
    </source>
</evidence>
<dbReference type="FunFam" id="3.40.850.10:FF:000010">
    <property type="entry name" value="Kinesin family member 13A"/>
    <property type="match status" value="1"/>
</dbReference>
<keyword evidence="5 10" id="KW-0547">Nucleotide-binding</keyword>
<keyword evidence="6 10" id="KW-0067">ATP-binding</keyword>
<dbReference type="CDD" id="cd22729">
    <property type="entry name" value="FHA_KIF13A"/>
    <property type="match status" value="1"/>
</dbReference>
<evidence type="ECO:0000256" key="4">
    <source>
        <dbReference type="ARBA" id="ARBA00022701"/>
    </source>
</evidence>
<dbReference type="PANTHER" id="PTHR47117">
    <property type="entry name" value="STAR-RELATED LIPID TRANSFER PROTEIN 9"/>
    <property type="match status" value="1"/>
</dbReference>
<dbReference type="PROSITE" id="PS50067">
    <property type="entry name" value="KINESIN_MOTOR_2"/>
    <property type="match status" value="1"/>
</dbReference>
<dbReference type="GO" id="GO:0007018">
    <property type="term" value="P:microtubule-based movement"/>
    <property type="evidence" value="ECO:0007669"/>
    <property type="project" value="InterPro"/>
</dbReference>
<dbReference type="InterPro" id="IPR027417">
    <property type="entry name" value="P-loop_NTPase"/>
</dbReference>
<dbReference type="InterPro" id="IPR008984">
    <property type="entry name" value="SMAD_FHA_dom_sf"/>
</dbReference>
<feature type="coiled-coil region" evidence="11">
    <location>
        <begin position="293"/>
        <end position="338"/>
    </location>
</feature>
<dbReference type="InterPro" id="IPR019821">
    <property type="entry name" value="Kinesin_motor_CS"/>
</dbReference>
<dbReference type="InterPro" id="IPR000253">
    <property type="entry name" value="FHA_dom"/>
</dbReference>
<dbReference type="Pfam" id="PF00225">
    <property type="entry name" value="Kinesin"/>
    <property type="match status" value="1"/>
</dbReference>
<dbReference type="Proteomes" id="UP000631545">
    <property type="component" value="Unassembled WGS sequence"/>
</dbReference>
<evidence type="ECO:0000313" key="14">
    <source>
        <dbReference type="Proteomes" id="UP000631545"/>
    </source>
</evidence>
<gene>
    <name evidence="13" type="primary">Kif13a_0</name>
    <name evidence="13" type="ORF">CERCOR_R11090</name>
</gene>
<comment type="subcellular location">
    <subcellularLocation>
        <location evidence="1">Cytoplasm</location>
        <location evidence="1">Cytoskeleton</location>
    </subcellularLocation>
</comment>
<protein>
    <submittedName>
        <fullName evidence="13">KI13A protein</fullName>
    </submittedName>
</protein>
<keyword evidence="7 11" id="KW-0175">Coiled coil</keyword>
<keyword evidence="8 10" id="KW-0505">Motor protein</keyword>
<evidence type="ECO:0000256" key="9">
    <source>
        <dbReference type="ARBA" id="ARBA00023212"/>
    </source>
</evidence>
<dbReference type="InterPro" id="IPR022140">
    <property type="entry name" value="Kinesin-like_KIF1-typ"/>
</dbReference>
<dbReference type="GO" id="GO:0003777">
    <property type="term" value="F:microtubule motor activity"/>
    <property type="evidence" value="ECO:0007669"/>
    <property type="project" value="InterPro"/>
</dbReference>
<dbReference type="GO" id="GO:0005737">
    <property type="term" value="C:cytoplasm"/>
    <property type="evidence" value="ECO:0007669"/>
    <property type="project" value="UniProtKB-ARBA"/>
</dbReference>
<dbReference type="SUPFAM" id="SSF49879">
    <property type="entry name" value="SMAD/FHA domain"/>
    <property type="match status" value="1"/>
</dbReference>
<dbReference type="FunFam" id="2.60.200.20:FF:000002">
    <property type="entry name" value="Kinesin family member 13A"/>
    <property type="match status" value="1"/>
</dbReference>
<keyword evidence="14" id="KW-1185">Reference proteome</keyword>
<evidence type="ECO:0000256" key="5">
    <source>
        <dbReference type="ARBA" id="ARBA00022741"/>
    </source>
</evidence>
<comment type="caution">
    <text evidence="13">The sequence shown here is derived from an EMBL/GenBank/DDBJ whole genome shotgun (WGS) entry which is preliminary data.</text>
</comment>
<proteinExistence type="inferred from homology"/>
<dbReference type="PROSITE" id="PS00411">
    <property type="entry name" value="KINESIN_MOTOR_1"/>
    <property type="match status" value="1"/>
</dbReference>
<evidence type="ECO:0000256" key="6">
    <source>
        <dbReference type="ARBA" id="ARBA00022840"/>
    </source>
</evidence>
<dbReference type="Gene3D" id="2.60.200.20">
    <property type="match status" value="1"/>
</dbReference>
<dbReference type="InterPro" id="IPR036961">
    <property type="entry name" value="Kinesin_motor_dom_sf"/>
</dbReference>
<evidence type="ECO:0000256" key="7">
    <source>
        <dbReference type="ARBA" id="ARBA00023054"/>
    </source>
</evidence>
<evidence type="ECO:0000256" key="10">
    <source>
        <dbReference type="PROSITE-ProRule" id="PRU00283"/>
    </source>
</evidence>
<accession>A0A851QS56</accession>
<evidence type="ECO:0000313" key="13">
    <source>
        <dbReference type="EMBL" id="NXC82240.1"/>
    </source>
</evidence>
<keyword evidence="9" id="KW-0206">Cytoskeleton</keyword>
<keyword evidence="4" id="KW-0493">Microtubule</keyword>
<name>A0A851QS56_TYCCO</name>
<dbReference type="InterPro" id="IPR022164">
    <property type="entry name" value="Kinesin-like"/>
</dbReference>
<dbReference type="PRINTS" id="PR00380">
    <property type="entry name" value="KINESINHEAVY"/>
</dbReference>
<dbReference type="InterPro" id="IPR001752">
    <property type="entry name" value="Kinesin_motor_dom"/>
</dbReference>
<feature type="non-terminal residue" evidence="13">
    <location>
        <position position="1270"/>
    </location>
</feature>
<evidence type="ECO:0000256" key="8">
    <source>
        <dbReference type="ARBA" id="ARBA00023175"/>
    </source>
</evidence>
<dbReference type="GO" id="GO:0005524">
    <property type="term" value="F:ATP binding"/>
    <property type="evidence" value="ECO:0007669"/>
    <property type="project" value="UniProtKB-UniRule"/>
</dbReference>
<feature type="binding site" evidence="10">
    <location>
        <begin position="31"/>
        <end position="38"/>
    </location>
    <ligand>
        <name>ATP</name>
        <dbReference type="ChEBI" id="CHEBI:30616"/>
    </ligand>
</feature>
<dbReference type="EMBL" id="WBND01000134">
    <property type="protein sequence ID" value="NXC82240.1"/>
    <property type="molecule type" value="Genomic_DNA"/>
</dbReference>
<feature type="non-terminal residue" evidence="13">
    <location>
        <position position="1"/>
    </location>
</feature>
<dbReference type="GO" id="GO:0045184">
    <property type="term" value="P:establishment of protein localization"/>
    <property type="evidence" value="ECO:0007669"/>
    <property type="project" value="UniProtKB-ARBA"/>
</dbReference>
<comment type="similarity">
    <text evidence="10">Belongs to the TRAFAC class myosin-kinesin ATPase superfamily. Kinesin family.</text>
</comment>
<dbReference type="SUPFAM" id="SSF52540">
    <property type="entry name" value="P-loop containing nucleoside triphosphate hydrolases"/>
    <property type="match status" value="1"/>
</dbReference>
<feature type="domain" description="Kinesin motor" evidence="12">
    <location>
        <begin position="1"/>
        <end position="281"/>
    </location>
</feature>
<dbReference type="Pfam" id="PF12473">
    <property type="entry name" value="DUF3694"/>
    <property type="match status" value="2"/>
</dbReference>
<evidence type="ECO:0000256" key="3">
    <source>
        <dbReference type="ARBA" id="ARBA00022553"/>
    </source>
</evidence>
<reference evidence="13" key="1">
    <citation type="submission" date="2019-09" db="EMBL/GenBank/DDBJ databases">
        <title>Bird 10,000 Genomes (B10K) Project - Family phase.</title>
        <authorList>
            <person name="Zhang G."/>
        </authorList>
    </citation>
    <scope>NUCLEOTIDE SEQUENCE</scope>
    <source>
        <strain evidence="13">OUT-0024</strain>
        <tissue evidence="13">Muscle</tissue>
    </source>
</reference>
<keyword evidence="3" id="KW-0597">Phosphoprotein</keyword>
<dbReference type="GO" id="GO:0005874">
    <property type="term" value="C:microtubule"/>
    <property type="evidence" value="ECO:0007669"/>
    <property type="project" value="UniProtKB-KW"/>
</dbReference>
<dbReference type="Gene3D" id="3.40.850.10">
    <property type="entry name" value="Kinesin motor domain"/>
    <property type="match status" value="1"/>
</dbReference>
<evidence type="ECO:0000256" key="1">
    <source>
        <dbReference type="ARBA" id="ARBA00004245"/>
    </source>
</evidence>
<dbReference type="SMART" id="SM00129">
    <property type="entry name" value="KISc"/>
    <property type="match status" value="1"/>
</dbReference>
<keyword evidence="2" id="KW-0963">Cytoplasm</keyword>
<dbReference type="InterPro" id="IPR032405">
    <property type="entry name" value="Kinesin_assoc"/>
</dbReference>
<evidence type="ECO:0000256" key="2">
    <source>
        <dbReference type="ARBA" id="ARBA00022490"/>
    </source>
</evidence>
<dbReference type="GO" id="GO:0008017">
    <property type="term" value="F:microtubule binding"/>
    <property type="evidence" value="ECO:0007669"/>
    <property type="project" value="InterPro"/>
</dbReference>
<dbReference type="Pfam" id="PF12423">
    <property type="entry name" value="KIF1B"/>
    <property type="match status" value="1"/>
</dbReference>
<dbReference type="AlphaFoldDB" id="A0A851QS56"/>